<dbReference type="Proteomes" id="UP000240653">
    <property type="component" value="Unassembled WGS sequence"/>
</dbReference>
<feature type="domain" description="CHRD" evidence="2">
    <location>
        <begin position="27"/>
        <end position="146"/>
    </location>
</feature>
<evidence type="ECO:0000313" key="3">
    <source>
        <dbReference type="EMBL" id="PSJ63635.1"/>
    </source>
</evidence>
<feature type="region of interest" description="Disordered" evidence="1">
    <location>
        <begin position="78"/>
        <end position="117"/>
    </location>
</feature>
<dbReference type="Pfam" id="PF07452">
    <property type="entry name" value="CHRD"/>
    <property type="match status" value="1"/>
</dbReference>
<feature type="compositionally biased region" description="Polar residues" evidence="1">
    <location>
        <begin position="101"/>
        <end position="113"/>
    </location>
</feature>
<dbReference type="SMART" id="SM00754">
    <property type="entry name" value="CHRD"/>
    <property type="match status" value="1"/>
</dbReference>
<keyword evidence="4" id="KW-1185">Reference proteome</keyword>
<accession>A0A2P7SMN1</accession>
<organism evidence="3 4">
    <name type="scientific">Pseudaminobacter soli</name>
    <name type="common">ex Li et al. 2025</name>
    <dbReference type="NCBI Taxonomy" id="1295366"/>
    <lineage>
        <taxon>Bacteria</taxon>
        <taxon>Pseudomonadati</taxon>
        <taxon>Pseudomonadota</taxon>
        <taxon>Alphaproteobacteria</taxon>
        <taxon>Hyphomicrobiales</taxon>
        <taxon>Phyllobacteriaceae</taxon>
        <taxon>Pseudaminobacter</taxon>
    </lineage>
</organism>
<evidence type="ECO:0000256" key="1">
    <source>
        <dbReference type="SAM" id="MobiDB-lite"/>
    </source>
</evidence>
<dbReference type="InterPro" id="IPR010895">
    <property type="entry name" value="CHRD"/>
</dbReference>
<dbReference type="AlphaFoldDB" id="A0A2P7SMN1"/>
<sequence length="146" mass="15494">MKPFRLSVLIAGLAIPAVLMISPGLAEPMKFTAKMDGAHEVPPTKSKGTGLVTVTYDPDTKTMEWTLKYSGLTGEPMAAHFHGPAEPGKNADIAVPIPDTKSGSKGSATLTDEQANDLASGKYYVNVHTEKNPDGEIRGQVQKTSK</sequence>
<dbReference type="EMBL" id="PXYL01000001">
    <property type="protein sequence ID" value="PSJ63635.1"/>
    <property type="molecule type" value="Genomic_DNA"/>
</dbReference>
<name>A0A2P7SMN1_9HYPH</name>
<gene>
    <name evidence="3" type="ORF">C7I85_00410</name>
</gene>
<protein>
    <submittedName>
        <fullName evidence="3">CHRD domain-containing protein</fullName>
    </submittedName>
</protein>
<reference evidence="3 4" key="1">
    <citation type="submission" date="2018-03" db="EMBL/GenBank/DDBJ databases">
        <title>The draft genome of Mesorhizobium soli JCM 19897.</title>
        <authorList>
            <person name="Li L."/>
            <person name="Liu L."/>
            <person name="Liang L."/>
            <person name="Wang T."/>
            <person name="Zhang X."/>
        </authorList>
    </citation>
    <scope>NUCLEOTIDE SEQUENCE [LARGE SCALE GENOMIC DNA]</scope>
    <source>
        <strain evidence="3 4">JCM 19897</strain>
    </source>
</reference>
<dbReference type="OrthoDB" id="571052at2"/>
<dbReference type="PROSITE" id="PS50933">
    <property type="entry name" value="CHRD"/>
    <property type="match status" value="1"/>
</dbReference>
<evidence type="ECO:0000313" key="4">
    <source>
        <dbReference type="Proteomes" id="UP000240653"/>
    </source>
</evidence>
<dbReference type="RefSeq" id="WP_106721986.1">
    <property type="nucleotide sequence ID" value="NZ_PXYL01000001.1"/>
</dbReference>
<comment type="caution">
    <text evidence="3">The sequence shown here is derived from an EMBL/GenBank/DDBJ whole genome shotgun (WGS) entry which is preliminary data.</text>
</comment>
<evidence type="ECO:0000259" key="2">
    <source>
        <dbReference type="PROSITE" id="PS50933"/>
    </source>
</evidence>
<proteinExistence type="predicted"/>